<evidence type="ECO:0000313" key="6">
    <source>
        <dbReference type="EMBL" id="RXM95417.1"/>
    </source>
</evidence>
<evidence type="ECO:0000256" key="4">
    <source>
        <dbReference type="SAM" id="MobiDB-lite"/>
    </source>
</evidence>
<accession>A0A444V4S9</accession>
<evidence type="ECO:0000256" key="1">
    <source>
        <dbReference type="ARBA" id="ARBA00008535"/>
    </source>
</evidence>
<feature type="compositionally biased region" description="Basic and acidic residues" evidence="4">
    <location>
        <begin position="80"/>
        <end position="115"/>
    </location>
</feature>
<feature type="domain" description="AIG1-type G" evidence="5">
    <location>
        <begin position="2"/>
        <end position="83"/>
    </location>
</feature>
<proteinExistence type="inferred from homology"/>
<keyword evidence="2" id="KW-0547">Nucleotide-binding</keyword>
<evidence type="ECO:0000259" key="5">
    <source>
        <dbReference type="Pfam" id="PF04548"/>
    </source>
</evidence>
<dbReference type="Pfam" id="PF04548">
    <property type="entry name" value="AIG1"/>
    <property type="match status" value="1"/>
</dbReference>
<dbReference type="GO" id="GO:0005525">
    <property type="term" value="F:GTP binding"/>
    <property type="evidence" value="ECO:0007669"/>
    <property type="project" value="UniProtKB-KW"/>
</dbReference>
<organism evidence="6 7">
    <name type="scientific">Acipenser ruthenus</name>
    <name type="common">Sterlet sturgeon</name>
    <dbReference type="NCBI Taxonomy" id="7906"/>
    <lineage>
        <taxon>Eukaryota</taxon>
        <taxon>Metazoa</taxon>
        <taxon>Chordata</taxon>
        <taxon>Craniata</taxon>
        <taxon>Vertebrata</taxon>
        <taxon>Euteleostomi</taxon>
        <taxon>Actinopterygii</taxon>
        <taxon>Chondrostei</taxon>
        <taxon>Acipenseriformes</taxon>
        <taxon>Acipenseridae</taxon>
        <taxon>Acipenser</taxon>
    </lineage>
</organism>
<name>A0A444V4S9_ACIRT</name>
<dbReference type="EMBL" id="SCEB01002400">
    <property type="protein sequence ID" value="RXM95417.1"/>
    <property type="molecule type" value="Genomic_DNA"/>
</dbReference>
<dbReference type="Gene3D" id="3.40.50.300">
    <property type="entry name" value="P-loop containing nucleotide triphosphate hydrolases"/>
    <property type="match status" value="1"/>
</dbReference>
<comment type="similarity">
    <text evidence="1">Belongs to the TRAFAC class TrmE-Era-EngA-EngB-Septin-like GTPase superfamily. AIG1/Toc34/Toc159-like paraseptin GTPase family. IAN subfamily.</text>
</comment>
<dbReference type="Proteomes" id="UP000289886">
    <property type="component" value="Unassembled WGS sequence"/>
</dbReference>
<keyword evidence="3" id="KW-0342">GTP-binding</keyword>
<gene>
    <name evidence="6" type="ORF">EOD39_16902</name>
</gene>
<dbReference type="AlphaFoldDB" id="A0A444V4S9"/>
<evidence type="ECO:0000256" key="3">
    <source>
        <dbReference type="ARBA" id="ARBA00023134"/>
    </source>
</evidence>
<reference evidence="6 7" key="1">
    <citation type="submission" date="2019-01" db="EMBL/GenBank/DDBJ databases">
        <title>Draft Genome and Complete Hox-Cluster Characterization of the Sterlet Sturgeon (Acipenser ruthenus).</title>
        <authorList>
            <person name="Wei Q."/>
        </authorList>
    </citation>
    <scope>NUCLEOTIDE SEQUENCE [LARGE SCALE GENOMIC DNA]</scope>
    <source>
        <strain evidence="6">WHYD16114868_AA</strain>
        <tissue evidence="6">Blood</tissue>
    </source>
</reference>
<keyword evidence="7" id="KW-1185">Reference proteome</keyword>
<feature type="region of interest" description="Disordered" evidence="4">
    <location>
        <begin position="80"/>
        <end position="120"/>
    </location>
</feature>
<evidence type="ECO:0000313" key="7">
    <source>
        <dbReference type="Proteomes" id="UP000289886"/>
    </source>
</evidence>
<dbReference type="InterPro" id="IPR006703">
    <property type="entry name" value="G_AIG1"/>
</dbReference>
<dbReference type="PANTHER" id="PTHR10903">
    <property type="entry name" value="GTPASE, IMAP FAMILY MEMBER-RELATED"/>
    <property type="match status" value="1"/>
</dbReference>
<sequence length="181" mass="20918">MILFTGGDCLQGRTIEQYTEEAGEELQQLVEKCGNRYHVLNNKDMSDRTQITQLLDKIDNMVLKSGSCCSTEELLESKHKEKVSRREENNYEEEMKRGDEGMTQKKGHEESKLPERPNNNLMGRPYLLAVQEELGGAEEWMGVEPERWLAKRGGVRGREEEDEVADFGHKWVEWPVEHGVH</sequence>
<dbReference type="PANTHER" id="PTHR10903:SF170">
    <property type="entry name" value="GTPASE IMAP FAMILY MEMBER 7"/>
    <property type="match status" value="1"/>
</dbReference>
<dbReference type="InterPro" id="IPR045058">
    <property type="entry name" value="GIMA/IAN/Toc"/>
</dbReference>
<comment type="caution">
    <text evidence="6">The sequence shown here is derived from an EMBL/GenBank/DDBJ whole genome shotgun (WGS) entry which is preliminary data.</text>
</comment>
<evidence type="ECO:0000256" key="2">
    <source>
        <dbReference type="ARBA" id="ARBA00022741"/>
    </source>
</evidence>
<protein>
    <recommendedName>
        <fullName evidence="5">AIG1-type G domain-containing protein</fullName>
    </recommendedName>
</protein>
<dbReference type="InterPro" id="IPR027417">
    <property type="entry name" value="P-loop_NTPase"/>
</dbReference>